<feature type="domain" description="Major facilitator superfamily (MFS) profile" evidence="8">
    <location>
        <begin position="1"/>
        <end position="416"/>
    </location>
</feature>
<feature type="transmembrane region" description="Helical" evidence="7">
    <location>
        <begin position="197"/>
        <end position="226"/>
    </location>
</feature>
<feature type="transmembrane region" description="Helical" evidence="7">
    <location>
        <begin position="268"/>
        <end position="284"/>
    </location>
</feature>
<name>A0ABW9XQV3_9BACL</name>
<evidence type="ECO:0000256" key="2">
    <source>
        <dbReference type="ARBA" id="ARBA00022448"/>
    </source>
</evidence>
<keyword evidence="10" id="KW-1185">Reference proteome</keyword>
<reference evidence="9 10" key="1">
    <citation type="submission" date="2020-01" db="EMBL/GenBank/DDBJ databases">
        <title>Paenibacillus soybeanensis sp. nov. isolated from the nodules of soybean (Glycine max(L.) Merr).</title>
        <authorList>
            <person name="Wang H."/>
        </authorList>
    </citation>
    <scope>NUCLEOTIDE SEQUENCE [LARGE SCALE GENOMIC DNA]</scope>
    <source>
        <strain evidence="9 10">T1</strain>
    </source>
</reference>
<dbReference type="RefSeq" id="WP_161743827.1">
    <property type="nucleotide sequence ID" value="NZ_JAAAMV010000009.1"/>
</dbReference>
<feature type="transmembrane region" description="Helical" evidence="7">
    <location>
        <begin position="36"/>
        <end position="54"/>
    </location>
</feature>
<keyword evidence="4 7" id="KW-0812">Transmembrane</keyword>
<proteinExistence type="predicted"/>
<comment type="caution">
    <text evidence="9">The sequence shown here is derived from an EMBL/GenBank/DDBJ whole genome shotgun (WGS) entry which is preliminary data.</text>
</comment>
<feature type="transmembrane region" description="Helical" evidence="7">
    <location>
        <begin position="95"/>
        <end position="113"/>
    </location>
</feature>
<keyword evidence="3" id="KW-1003">Cell membrane</keyword>
<keyword evidence="5 7" id="KW-1133">Transmembrane helix</keyword>
<evidence type="ECO:0000259" key="8">
    <source>
        <dbReference type="PROSITE" id="PS50850"/>
    </source>
</evidence>
<dbReference type="SUPFAM" id="SSF103473">
    <property type="entry name" value="MFS general substrate transporter"/>
    <property type="match status" value="1"/>
</dbReference>
<accession>A0ABW9XQV3</accession>
<evidence type="ECO:0000313" key="9">
    <source>
        <dbReference type="EMBL" id="NBD25024.1"/>
    </source>
</evidence>
<protein>
    <submittedName>
        <fullName evidence="9">MFS transporter</fullName>
    </submittedName>
</protein>
<sequence length="416" mass="45891">MKRMLLVVLLMSCGAPYISSLFPVYAEHFNMNNLEITILFAIYALVLLPSLLITGANGDYWGQKKVLRFSILISIASTVFFILSVNIWMLYFARVLEGIAYGVFTGVASAYLLKQTALNKTESMLKISGAATNLGFGLGPAICGLTIQYLHFAPLRMPFWILLGMLLFSSILLEFLPNDDNRSAEKRKISMGIPKNMTGPFWSFIALPIFALFTLAGVALSLIPLFVRNVMHSSNLSISGLLILLLLGGGSMLQFFPWPAHPVVRMRISILALIIGSWIIGYSGEISNLPLLWVGILLEGLGSGWTFQAALRFSGELPKPEECTRVITAFYICAYAGFIIPPVTVGLLTLVFQLNTSLMIINAFASIIIIYVLAYSVRFNRYYASVVLKENSSGRIVDAPSFASVNRSGHRNRERG</sequence>
<gene>
    <name evidence="9" type="ORF">GT019_14160</name>
</gene>
<dbReference type="PROSITE" id="PS50850">
    <property type="entry name" value="MFS"/>
    <property type="match status" value="1"/>
</dbReference>
<feature type="transmembrane region" description="Helical" evidence="7">
    <location>
        <begin position="328"/>
        <end position="352"/>
    </location>
</feature>
<evidence type="ECO:0000313" key="10">
    <source>
        <dbReference type="Proteomes" id="UP000665561"/>
    </source>
</evidence>
<evidence type="ECO:0000256" key="5">
    <source>
        <dbReference type="ARBA" id="ARBA00022989"/>
    </source>
</evidence>
<dbReference type="InterPro" id="IPR050171">
    <property type="entry name" value="MFS_Transporters"/>
</dbReference>
<dbReference type="Gene3D" id="1.20.1250.20">
    <property type="entry name" value="MFS general substrate transporter like domains"/>
    <property type="match status" value="1"/>
</dbReference>
<dbReference type="PANTHER" id="PTHR23517:SF13">
    <property type="entry name" value="MAJOR FACILITATOR SUPERFAMILY MFS_1"/>
    <property type="match status" value="1"/>
</dbReference>
<dbReference type="InterPro" id="IPR011701">
    <property type="entry name" value="MFS"/>
</dbReference>
<feature type="transmembrane region" description="Helical" evidence="7">
    <location>
        <begin position="290"/>
        <end position="307"/>
    </location>
</feature>
<dbReference type="PANTHER" id="PTHR23517">
    <property type="entry name" value="RESISTANCE PROTEIN MDTM, PUTATIVE-RELATED-RELATED"/>
    <property type="match status" value="1"/>
</dbReference>
<dbReference type="InterPro" id="IPR020846">
    <property type="entry name" value="MFS_dom"/>
</dbReference>
<feature type="transmembrane region" description="Helical" evidence="7">
    <location>
        <begin position="238"/>
        <end position="256"/>
    </location>
</feature>
<evidence type="ECO:0000256" key="1">
    <source>
        <dbReference type="ARBA" id="ARBA00004651"/>
    </source>
</evidence>
<comment type="subcellular location">
    <subcellularLocation>
        <location evidence="1">Cell membrane</location>
        <topology evidence="1">Multi-pass membrane protein</topology>
    </subcellularLocation>
</comment>
<keyword evidence="2" id="KW-0813">Transport</keyword>
<keyword evidence="6 7" id="KW-0472">Membrane</keyword>
<dbReference type="Proteomes" id="UP000665561">
    <property type="component" value="Unassembled WGS sequence"/>
</dbReference>
<evidence type="ECO:0000256" key="6">
    <source>
        <dbReference type="ARBA" id="ARBA00023136"/>
    </source>
</evidence>
<feature type="transmembrane region" description="Helical" evidence="7">
    <location>
        <begin position="66"/>
        <end position="89"/>
    </location>
</feature>
<feature type="transmembrane region" description="Helical" evidence="7">
    <location>
        <begin position="134"/>
        <end position="151"/>
    </location>
</feature>
<dbReference type="EMBL" id="JAAAMV010000009">
    <property type="protein sequence ID" value="NBD25024.1"/>
    <property type="molecule type" value="Genomic_DNA"/>
</dbReference>
<organism evidence="9 10">
    <name type="scientific">Paenibacillus glycinis</name>
    <dbReference type="NCBI Taxonomy" id="2697035"/>
    <lineage>
        <taxon>Bacteria</taxon>
        <taxon>Bacillati</taxon>
        <taxon>Bacillota</taxon>
        <taxon>Bacilli</taxon>
        <taxon>Bacillales</taxon>
        <taxon>Paenibacillaceae</taxon>
        <taxon>Paenibacillus</taxon>
    </lineage>
</organism>
<evidence type="ECO:0000256" key="4">
    <source>
        <dbReference type="ARBA" id="ARBA00022692"/>
    </source>
</evidence>
<feature type="transmembrane region" description="Helical" evidence="7">
    <location>
        <begin position="358"/>
        <end position="377"/>
    </location>
</feature>
<dbReference type="Pfam" id="PF07690">
    <property type="entry name" value="MFS_1"/>
    <property type="match status" value="1"/>
</dbReference>
<dbReference type="InterPro" id="IPR036259">
    <property type="entry name" value="MFS_trans_sf"/>
</dbReference>
<evidence type="ECO:0000256" key="3">
    <source>
        <dbReference type="ARBA" id="ARBA00022475"/>
    </source>
</evidence>
<evidence type="ECO:0000256" key="7">
    <source>
        <dbReference type="SAM" id="Phobius"/>
    </source>
</evidence>
<feature type="transmembrane region" description="Helical" evidence="7">
    <location>
        <begin position="157"/>
        <end position="176"/>
    </location>
</feature>